<dbReference type="SUPFAM" id="SSF53335">
    <property type="entry name" value="S-adenosyl-L-methionine-dependent methyltransferases"/>
    <property type="match status" value="1"/>
</dbReference>
<evidence type="ECO:0000313" key="7">
    <source>
        <dbReference type="Proteomes" id="UP000298061"/>
    </source>
</evidence>
<evidence type="ECO:0008006" key="8">
    <source>
        <dbReference type="Google" id="ProtNLM"/>
    </source>
</evidence>
<evidence type="ECO:0000313" key="6">
    <source>
        <dbReference type="EMBL" id="TFY83624.1"/>
    </source>
</evidence>
<dbReference type="InterPro" id="IPR003333">
    <property type="entry name" value="CMAS"/>
</dbReference>
<dbReference type="GO" id="GO:0008610">
    <property type="term" value="P:lipid biosynthetic process"/>
    <property type="evidence" value="ECO:0007669"/>
    <property type="project" value="InterPro"/>
</dbReference>
<dbReference type="PANTHER" id="PTHR43667">
    <property type="entry name" value="CYCLOPROPANE-FATTY-ACYL-PHOSPHOLIPID SYNTHASE"/>
    <property type="match status" value="1"/>
</dbReference>
<keyword evidence="3" id="KW-0808">Transferase</keyword>
<proteinExistence type="inferred from homology"/>
<dbReference type="Gene3D" id="3.40.50.150">
    <property type="entry name" value="Vaccinia Virus protein VP39"/>
    <property type="match status" value="1"/>
</dbReference>
<sequence>MYSSAIWGKGENGPRGDLTVGPVDGDLEAAQLRKIHHFLKAARLHPGGRLLEIGSGWGAMAIEAARLGCSVDTVTLSREQKTLADERIASAGFSDRIQVHLCDYRQLPASFENSFDACISCEMIEAVGPSNYPDYFRVIDWALKPDRGTVVISSTTQPEHRYSAYQPEDFARRYHWPNNHAPSPTSLIVAVQNAVQGRLVLHSVEDHGIHYPRTLREWRRRMDKNFHGDLVTFMQERYPDLLDKHNLEAFRKKWEYLFVYAEVGYARAYTSLHFFTFARPENVSEICS</sequence>
<keyword evidence="7" id="KW-1185">Reference proteome</keyword>
<dbReference type="CDD" id="cd02440">
    <property type="entry name" value="AdoMet_MTases"/>
    <property type="match status" value="1"/>
</dbReference>
<evidence type="ECO:0000256" key="3">
    <source>
        <dbReference type="ARBA" id="ARBA00022679"/>
    </source>
</evidence>
<dbReference type="EMBL" id="SFCI01000018">
    <property type="protein sequence ID" value="TFY83624.1"/>
    <property type="molecule type" value="Genomic_DNA"/>
</dbReference>
<dbReference type="Pfam" id="PF02353">
    <property type="entry name" value="CMAS"/>
    <property type="match status" value="1"/>
</dbReference>
<name>A0A4Z0ABI4_9AGAM</name>
<keyword evidence="4" id="KW-0949">S-adenosyl-L-methionine</keyword>
<comment type="caution">
    <text evidence="6">The sequence shown here is derived from an EMBL/GenBank/DDBJ whole genome shotgun (WGS) entry which is preliminary data.</text>
</comment>
<comment type="similarity">
    <text evidence="1">Belongs to the CFA/CMAS family.</text>
</comment>
<dbReference type="InterPro" id="IPR050723">
    <property type="entry name" value="CFA/CMAS"/>
</dbReference>
<dbReference type="PANTHER" id="PTHR43667:SF2">
    <property type="entry name" value="FATTY ACID C-METHYL TRANSFERASE"/>
    <property type="match status" value="1"/>
</dbReference>
<keyword evidence="5" id="KW-0443">Lipid metabolism</keyword>
<dbReference type="STRING" id="135208.A0A4Z0ABI4"/>
<protein>
    <recommendedName>
        <fullName evidence="8">Cyclopropane-fatty-acyl-phospholipid synthase</fullName>
    </recommendedName>
</protein>
<reference evidence="6 7" key="1">
    <citation type="submission" date="2019-02" db="EMBL/GenBank/DDBJ databases">
        <title>Genome sequencing of the rare red list fungi Hericium alpestre (H. flagellum).</title>
        <authorList>
            <person name="Buettner E."/>
            <person name="Kellner H."/>
        </authorList>
    </citation>
    <scope>NUCLEOTIDE SEQUENCE [LARGE SCALE GENOMIC DNA]</scope>
    <source>
        <strain evidence="6 7">DSM 108284</strain>
    </source>
</reference>
<evidence type="ECO:0000256" key="4">
    <source>
        <dbReference type="ARBA" id="ARBA00022691"/>
    </source>
</evidence>
<evidence type="ECO:0000256" key="1">
    <source>
        <dbReference type="ARBA" id="ARBA00010815"/>
    </source>
</evidence>
<organism evidence="6 7">
    <name type="scientific">Hericium alpestre</name>
    <dbReference type="NCBI Taxonomy" id="135208"/>
    <lineage>
        <taxon>Eukaryota</taxon>
        <taxon>Fungi</taxon>
        <taxon>Dikarya</taxon>
        <taxon>Basidiomycota</taxon>
        <taxon>Agaricomycotina</taxon>
        <taxon>Agaricomycetes</taxon>
        <taxon>Russulales</taxon>
        <taxon>Hericiaceae</taxon>
        <taxon>Hericium</taxon>
    </lineage>
</organism>
<gene>
    <name evidence="6" type="ORF">EWM64_g389</name>
</gene>
<dbReference type="PIRSF" id="PIRSF003085">
    <property type="entry name" value="CMAS"/>
    <property type="match status" value="1"/>
</dbReference>
<accession>A0A4Z0ABI4</accession>
<dbReference type="InterPro" id="IPR029063">
    <property type="entry name" value="SAM-dependent_MTases_sf"/>
</dbReference>
<keyword evidence="2" id="KW-0489">Methyltransferase</keyword>
<dbReference type="OrthoDB" id="8300214at2759"/>
<evidence type="ECO:0000256" key="5">
    <source>
        <dbReference type="ARBA" id="ARBA00023098"/>
    </source>
</evidence>
<dbReference type="GO" id="GO:0008168">
    <property type="term" value="F:methyltransferase activity"/>
    <property type="evidence" value="ECO:0007669"/>
    <property type="project" value="UniProtKB-KW"/>
</dbReference>
<dbReference type="Proteomes" id="UP000298061">
    <property type="component" value="Unassembled WGS sequence"/>
</dbReference>
<dbReference type="AlphaFoldDB" id="A0A4Z0ABI4"/>
<evidence type="ECO:0000256" key="2">
    <source>
        <dbReference type="ARBA" id="ARBA00022603"/>
    </source>
</evidence>
<dbReference type="GO" id="GO:0032259">
    <property type="term" value="P:methylation"/>
    <property type="evidence" value="ECO:0007669"/>
    <property type="project" value="UniProtKB-KW"/>
</dbReference>